<dbReference type="EMBL" id="BK032497">
    <property type="protein sequence ID" value="DAF42787.1"/>
    <property type="molecule type" value="Genomic_DNA"/>
</dbReference>
<evidence type="ECO:0000313" key="2">
    <source>
        <dbReference type="EMBL" id="DAF42787.1"/>
    </source>
</evidence>
<organism evidence="2">
    <name type="scientific">Siphoviridae sp. ctHip2</name>
    <dbReference type="NCBI Taxonomy" id="2827830"/>
    <lineage>
        <taxon>Viruses</taxon>
        <taxon>Duplodnaviria</taxon>
        <taxon>Heunggongvirae</taxon>
        <taxon>Uroviricota</taxon>
        <taxon>Caudoviricetes</taxon>
    </lineage>
</organism>
<protein>
    <submittedName>
        <fullName evidence="2">Uncharacterized protein</fullName>
    </submittedName>
</protein>
<proteinExistence type="predicted"/>
<evidence type="ECO:0000256" key="1">
    <source>
        <dbReference type="SAM" id="Phobius"/>
    </source>
</evidence>
<keyword evidence="1" id="KW-1133">Transmembrane helix</keyword>
<keyword evidence="1" id="KW-0812">Transmembrane</keyword>
<reference evidence="2" key="1">
    <citation type="journal article" date="2021" name="Proc. Natl. Acad. Sci. U.S.A.">
        <title>A Catalog of Tens of Thousands of Viruses from Human Metagenomes Reveals Hidden Associations with Chronic Diseases.</title>
        <authorList>
            <person name="Tisza M.J."/>
            <person name="Buck C.B."/>
        </authorList>
    </citation>
    <scope>NUCLEOTIDE SEQUENCE</scope>
    <source>
        <strain evidence="2">CtHip2</strain>
    </source>
</reference>
<sequence>MITPFIIIVIFMTFTFLSVAVKFSQKSKFI</sequence>
<keyword evidence="1" id="KW-0472">Membrane</keyword>
<accession>A0A8S5RWA5</accession>
<name>A0A8S5RWA5_9CAUD</name>
<feature type="transmembrane region" description="Helical" evidence="1">
    <location>
        <begin position="6"/>
        <end position="24"/>
    </location>
</feature>